<keyword evidence="6 14" id="KW-0732">Signal</keyword>
<accession>A0A2K3LVT7</accession>
<dbReference type="Proteomes" id="UP000236291">
    <property type="component" value="Unassembled WGS sequence"/>
</dbReference>
<dbReference type="InterPro" id="IPR014710">
    <property type="entry name" value="RmlC-like_jellyroll"/>
</dbReference>
<reference evidence="16 17" key="2">
    <citation type="journal article" date="2017" name="Front. Plant Sci.">
        <title>Gene Classification and Mining of Molecular Markers Useful in Red Clover (Trifolium pratense) Breeding.</title>
        <authorList>
            <person name="Istvanek J."/>
            <person name="Dluhosova J."/>
            <person name="Dluhos P."/>
            <person name="Patkova L."/>
            <person name="Nedelnik J."/>
            <person name="Repkova J."/>
        </authorList>
    </citation>
    <scope>NUCLEOTIDE SEQUENCE [LARGE SCALE GENOMIC DNA]</scope>
    <source>
        <strain evidence="17">cv. Tatra</strain>
        <tissue evidence="16">Young leaves</tissue>
    </source>
</reference>
<keyword evidence="5 11" id="KW-0479">Metal-binding</keyword>
<dbReference type="Gene3D" id="2.60.120.10">
    <property type="entry name" value="Jelly Rolls"/>
    <property type="match status" value="1"/>
</dbReference>
<evidence type="ECO:0000259" key="15">
    <source>
        <dbReference type="SMART" id="SM00835"/>
    </source>
</evidence>
<evidence type="ECO:0000256" key="4">
    <source>
        <dbReference type="ARBA" id="ARBA00022525"/>
    </source>
</evidence>
<feature type="chain" id="PRO_5019613043" description="Germin-like protein" evidence="14">
    <location>
        <begin position="20"/>
        <end position="211"/>
    </location>
</feature>
<evidence type="ECO:0000256" key="6">
    <source>
        <dbReference type="ARBA" id="ARBA00022729"/>
    </source>
</evidence>
<gene>
    <name evidence="16" type="ORF">L195_g038678</name>
</gene>
<evidence type="ECO:0000256" key="10">
    <source>
        <dbReference type="ARBA" id="ARBA00023211"/>
    </source>
</evidence>
<comment type="subcellular location">
    <subcellularLocation>
        <location evidence="1 14">Secreted</location>
        <location evidence="1 14">Extracellular space</location>
        <location evidence="1 14">Apoplast</location>
    </subcellularLocation>
</comment>
<feature type="domain" description="Cupin type-1" evidence="15">
    <location>
        <begin position="54"/>
        <end position="201"/>
    </location>
</feature>
<proteinExistence type="inferred from homology"/>
<keyword evidence="4 14" id="KW-0964">Secreted</keyword>
<evidence type="ECO:0000256" key="2">
    <source>
        <dbReference type="ARBA" id="ARBA00007456"/>
    </source>
</evidence>
<dbReference type="GO" id="GO:0030145">
    <property type="term" value="F:manganese ion binding"/>
    <property type="evidence" value="ECO:0007669"/>
    <property type="project" value="UniProtKB-UniRule"/>
</dbReference>
<comment type="similarity">
    <text evidence="2 14">Belongs to the germin family.</text>
</comment>
<feature type="binding site" evidence="12">
    <location>
        <position position="103"/>
    </location>
    <ligand>
        <name>Mn(2+)</name>
        <dbReference type="ChEBI" id="CHEBI:29035"/>
    </ligand>
</feature>
<dbReference type="PRINTS" id="PR00325">
    <property type="entry name" value="GERMIN"/>
</dbReference>
<keyword evidence="3 14" id="KW-0052">Apoplast</keyword>
<dbReference type="InterPro" id="IPR011051">
    <property type="entry name" value="RmlC_Cupin_sf"/>
</dbReference>
<dbReference type="GO" id="GO:0048046">
    <property type="term" value="C:apoplast"/>
    <property type="evidence" value="ECO:0007669"/>
    <property type="project" value="UniProtKB-SubCell"/>
</dbReference>
<dbReference type="SMART" id="SM00835">
    <property type="entry name" value="Cupin_1"/>
    <property type="match status" value="1"/>
</dbReference>
<keyword evidence="7 13" id="KW-1015">Disulfide bond</keyword>
<evidence type="ECO:0000256" key="1">
    <source>
        <dbReference type="ARBA" id="ARBA00004271"/>
    </source>
</evidence>
<evidence type="ECO:0000256" key="14">
    <source>
        <dbReference type="RuleBase" id="RU366015"/>
    </source>
</evidence>
<dbReference type="EMBL" id="ASHM01042446">
    <property type="protein sequence ID" value="PNX82647.1"/>
    <property type="molecule type" value="Genomic_DNA"/>
</dbReference>
<evidence type="ECO:0000256" key="3">
    <source>
        <dbReference type="ARBA" id="ARBA00022523"/>
    </source>
</evidence>
<feature type="binding site" evidence="11">
    <location>
        <position position="105"/>
    </location>
    <ligand>
        <name>oxalate</name>
        <dbReference type="ChEBI" id="CHEBI:30623"/>
    </ligand>
</feature>
<evidence type="ECO:0000256" key="12">
    <source>
        <dbReference type="PIRSR" id="PIRSR601929-2"/>
    </source>
</evidence>
<dbReference type="InterPro" id="IPR001929">
    <property type="entry name" value="Germin"/>
</dbReference>
<feature type="signal peptide" evidence="14">
    <location>
        <begin position="1"/>
        <end position="19"/>
    </location>
</feature>
<dbReference type="Pfam" id="PF00190">
    <property type="entry name" value="Cupin_1"/>
    <property type="match status" value="1"/>
</dbReference>
<dbReference type="AlphaFoldDB" id="A0A2K3LVT7"/>
<feature type="binding site" evidence="12">
    <location>
        <position position="149"/>
    </location>
    <ligand>
        <name>Mn(2+)</name>
        <dbReference type="ChEBI" id="CHEBI:29035"/>
    </ligand>
</feature>
<feature type="binding site" evidence="12">
    <location>
        <position position="110"/>
    </location>
    <ligand>
        <name>Mn(2+)</name>
        <dbReference type="ChEBI" id="CHEBI:29035"/>
    </ligand>
</feature>
<keyword evidence="10 11" id="KW-0464">Manganese</keyword>
<dbReference type="STRING" id="57577.A0A2K3LVT7"/>
<evidence type="ECO:0000256" key="11">
    <source>
        <dbReference type="PIRSR" id="PIRSR601929-1"/>
    </source>
</evidence>
<evidence type="ECO:0000256" key="5">
    <source>
        <dbReference type="ARBA" id="ARBA00022723"/>
    </source>
</evidence>
<dbReference type="CDD" id="cd02241">
    <property type="entry name" value="cupin_OxOx"/>
    <property type="match status" value="1"/>
</dbReference>
<protein>
    <recommendedName>
        <fullName evidence="14">Germin-like protein</fullName>
    </recommendedName>
</protein>
<evidence type="ECO:0000256" key="13">
    <source>
        <dbReference type="PIRSR" id="PIRSR601929-3"/>
    </source>
</evidence>
<comment type="caution">
    <text evidence="16">The sequence shown here is derived from an EMBL/GenBank/DDBJ whole genome shotgun (WGS) entry which is preliminary data.</text>
</comment>
<evidence type="ECO:0000256" key="7">
    <source>
        <dbReference type="ARBA" id="ARBA00023157"/>
    </source>
</evidence>
<keyword evidence="8" id="KW-0675">Receptor</keyword>
<dbReference type="SUPFAM" id="SSF51182">
    <property type="entry name" value="RmlC-like cupins"/>
    <property type="match status" value="1"/>
</dbReference>
<dbReference type="InterPro" id="IPR006045">
    <property type="entry name" value="Cupin_1"/>
</dbReference>
<dbReference type="PANTHER" id="PTHR31238">
    <property type="entry name" value="GERMIN-LIKE PROTEIN SUBFAMILY 3 MEMBER 3"/>
    <property type="match status" value="1"/>
</dbReference>
<evidence type="ECO:0000313" key="16">
    <source>
        <dbReference type="EMBL" id="PNX82647.1"/>
    </source>
</evidence>
<evidence type="ECO:0000256" key="9">
    <source>
        <dbReference type="ARBA" id="ARBA00023180"/>
    </source>
</evidence>
<keyword evidence="9" id="KW-0325">Glycoprotein</keyword>
<feature type="binding site" evidence="11">
    <location>
        <position position="110"/>
    </location>
    <ligand>
        <name>oxalate</name>
        <dbReference type="ChEBI" id="CHEBI:30623"/>
    </ligand>
</feature>
<feature type="binding site" evidence="12">
    <location>
        <position position="105"/>
    </location>
    <ligand>
        <name>Mn(2+)</name>
        <dbReference type="ChEBI" id="CHEBI:29035"/>
    </ligand>
</feature>
<evidence type="ECO:0000313" key="17">
    <source>
        <dbReference type="Proteomes" id="UP000236291"/>
    </source>
</evidence>
<reference evidence="16 17" key="1">
    <citation type="journal article" date="2014" name="Am. J. Bot.">
        <title>Genome assembly and annotation for red clover (Trifolium pratense; Fabaceae).</title>
        <authorList>
            <person name="Istvanek J."/>
            <person name="Jaros M."/>
            <person name="Krenek A."/>
            <person name="Repkova J."/>
        </authorList>
    </citation>
    <scope>NUCLEOTIDE SEQUENCE [LARGE SCALE GENOMIC DNA]</scope>
    <source>
        <strain evidence="17">cv. Tatra</strain>
        <tissue evidence="16">Young leaves</tissue>
    </source>
</reference>
<feature type="disulfide bond" evidence="13">
    <location>
        <begin position="25"/>
        <end position="40"/>
    </location>
</feature>
<sequence length="211" mass="22066">MIFILFLLTLLSSHSTSNASVVDFCVADLSSAQTISGFPCKSSLSVTINDFVFSNFNPGNTSDNPLLRASVTAAAVHQFPAVNGLGISAARLDLDIGGNVPMHLHRGASEILMIVQGRITVGFISSDNAVFVKTLSKGEIMIIPQGLLHFQFNAGRSKATAFLALSSSSPGAQLLDVALFGNNLSSAIVEKTTLLDPAQVKKLKAIFGGSG</sequence>
<evidence type="ECO:0000256" key="8">
    <source>
        <dbReference type="ARBA" id="ARBA00023170"/>
    </source>
</evidence>
<organism evidence="16 17">
    <name type="scientific">Trifolium pratense</name>
    <name type="common">Red clover</name>
    <dbReference type="NCBI Taxonomy" id="57577"/>
    <lineage>
        <taxon>Eukaryota</taxon>
        <taxon>Viridiplantae</taxon>
        <taxon>Streptophyta</taxon>
        <taxon>Embryophyta</taxon>
        <taxon>Tracheophyta</taxon>
        <taxon>Spermatophyta</taxon>
        <taxon>Magnoliopsida</taxon>
        <taxon>eudicotyledons</taxon>
        <taxon>Gunneridae</taxon>
        <taxon>Pentapetalae</taxon>
        <taxon>rosids</taxon>
        <taxon>fabids</taxon>
        <taxon>Fabales</taxon>
        <taxon>Fabaceae</taxon>
        <taxon>Papilionoideae</taxon>
        <taxon>50 kb inversion clade</taxon>
        <taxon>NPAAA clade</taxon>
        <taxon>Hologalegina</taxon>
        <taxon>IRL clade</taxon>
        <taxon>Trifolieae</taxon>
        <taxon>Trifolium</taxon>
    </lineage>
</organism>
<dbReference type="FunFam" id="2.60.120.10:FF:000047">
    <property type="entry name" value="Auxin-binding protein ABP19a"/>
    <property type="match status" value="1"/>
</dbReference>
<name>A0A2K3LVT7_TRIPR</name>